<accession>A0ABV2BCQ3</accession>
<organism evidence="1 2">
    <name type="scientific">Lactobacillus crispatus</name>
    <dbReference type="NCBI Taxonomy" id="47770"/>
    <lineage>
        <taxon>Bacteria</taxon>
        <taxon>Bacillati</taxon>
        <taxon>Bacillota</taxon>
        <taxon>Bacilli</taxon>
        <taxon>Lactobacillales</taxon>
        <taxon>Lactobacillaceae</taxon>
        <taxon>Lactobacillus</taxon>
    </lineage>
</organism>
<name>A0ABV2BCQ3_9LACO</name>
<keyword evidence="2" id="KW-1185">Reference proteome</keyword>
<dbReference type="InterPro" id="IPR009660">
    <property type="entry name" value="Phage_A500_Gp15"/>
</dbReference>
<protein>
    <submittedName>
        <fullName evidence="1">Gp15 family bacteriophage protein</fullName>
    </submittedName>
</protein>
<evidence type="ECO:0000313" key="1">
    <source>
        <dbReference type="EMBL" id="MES5150844.1"/>
    </source>
</evidence>
<reference evidence="1" key="1">
    <citation type="submission" date="2024-06" db="EMBL/GenBank/DDBJ databases">
        <title>Vaginal Lactobacillus fatty acid response mechanisms reveal a metabolite-targeted strategy for bacterial vaginosis treatment.</title>
        <authorList>
            <person name="Zhu M."/>
            <person name="Blainey P.C."/>
            <person name="Bloom S.M."/>
            <person name="Kwon D.S."/>
        </authorList>
    </citation>
    <scope>NUCLEOTIDE SEQUENCE</scope>
    <source>
        <strain evidence="1">194_F1_1</strain>
    </source>
</reference>
<dbReference type="Proteomes" id="UP001434419">
    <property type="component" value="Unassembled WGS sequence"/>
</dbReference>
<sequence length="214" mass="24775">MLSLTHSPTTQFSWNGEIYDIDLAFDTVLLYLQLQEDQELNPFQKWRQSCKLFFGKNQRLPSDPDFYAKSFEKISRIITDQPYGLKEPEKDDGGIEATKQFDYVRDAGAIYASFFEQYGIDLNKERGKMHWTVFKALFDGLGPKTYFQRILEIRREDASKIEDPTDRQELLDAQNYYAVDGSKTEKELEQQALNSSSLSNMFDSLLDQAKKGGN</sequence>
<evidence type="ECO:0000313" key="2">
    <source>
        <dbReference type="Proteomes" id="UP001434419"/>
    </source>
</evidence>
<gene>
    <name evidence="1" type="ORF">ABVC42_13390</name>
</gene>
<proteinExistence type="predicted"/>
<dbReference type="Pfam" id="PF06854">
    <property type="entry name" value="Phage_Gp15"/>
    <property type="match status" value="1"/>
</dbReference>
<dbReference type="RefSeq" id="WP_005722531.1">
    <property type="nucleotide sequence ID" value="NZ_CP083389.1"/>
</dbReference>
<dbReference type="EMBL" id="JBETVU010000012">
    <property type="protein sequence ID" value="MES5150844.1"/>
    <property type="molecule type" value="Genomic_DNA"/>
</dbReference>
<comment type="caution">
    <text evidence="1">The sequence shown here is derived from an EMBL/GenBank/DDBJ whole genome shotgun (WGS) entry which is preliminary data.</text>
</comment>